<proteinExistence type="predicted"/>
<evidence type="ECO:0000313" key="2">
    <source>
        <dbReference type="Proteomes" id="UP000184396"/>
    </source>
</evidence>
<accession>A0A1M6FGL5</accession>
<reference evidence="1 2" key="1">
    <citation type="submission" date="2016-11" db="EMBL/GenBank/DDBJ databases">
        <authorList>
            <person name="Jaros S."/>
            <person name="Januszkiewicz K."/>
            <person name="Wedrychowicz H."/>
        </authorList>
    </citation>
    <scope>NUCLEOTIDE SEQUENCE [LARGE SCALE GENOMIC DNA]</scope>
    <source>
        <strain evidence="1 2">CGMCC 1.12213</strain>
    </source>
</reference>
<dbReference type="Proteomes" id="UP000184396">
    <property type="component" value="Unassembled WGS sequence"/>
</dbReference>
<dbReference type="AlphaFoldDB" id="A0A1M6FGL5"/>
<keyword evidence="2" id="KW-1185">Reference proteome</keyword>
<dbReference type="EMBL" id="FQYK01000005">
    <property type="protein sequence ID" value="SHI96779.1"/>
    <property type="molecule type" value="Genomic_DNA"/>
</dbReference>
<name>A0A1M6FGL5_9FLAO</name>
<gene>
    <name evidence="1" type="ORF">SAMN05216261_2381</name>
</gene>
<evidence type="ECO:0000313" key="1">
    <source>
        <dbReference type="EMBL" id="SHI96779.1"/>
    </source>
</evidence>
<organism evidence="1 2">
    <name type="scientific">Algibacter luteus</name>
    <dbReference type="NCBI Taxonomy" id="1178825"/>
    <lineage>
        <taxon>Bacteria</taxon>
        <taxon>Pseudomonadati</taxon>
        <taxon>Bacteroidota</taxon>
        <taxon>Flavobacteriia</taxon>
        <taxon>Flavobacteriales</taxon>
        <taxon>Flavobacteriaceae</taxon>
        <taxon>Algibacter</taxon>
    </lineage>
</organism>
<sequence length="69" mass="8108">MLNWLLENLLLQNRNTFKVENIKHKKTKYVNVFGSSLSSGNWTTTMKFNRFQIISKTILKALYIKSLLS</sequence>
<dbReference type="STRING" id="1178825.SAMN05216261_2381"/>
<protein>
    <submittedName>
        <fullName evidence="1">Uncharacterized protein</fullName>
    </submittedName>
</protein>